<evidence type="ECO:0000313" key="3">
    <source>
        <dbReference type="Proteomes" id="UP000472827"/>
    </source>
</evidence>
<keyword evidence="3" id="KW-1185">Reference proteome</keyword>
<feature type="compositionally biased region" description="Polar residues" evidence="1">
    <location>
        <begin position="1"/>
        <end position="33"/>
    </location>
</feature>
<dbReference type="EMBL" id="JAAILA010000003">
    <property type="protein sequence ID" value="NEX87482.1"/>
    <property type="molecule type" value="Genomic_DNA"/>
</dbReference>
<dbReference type="Proteomes" id="UP000472827">
    <property type="component" value="Unassembled WGS sequence"/>
</dbReference>
<name>A0ABX0CUQ9_9GAMM</name>
<dbReference type="RefSeq" id="WP_163135293.1">
    <property type="nucleotide sequence ID" value="NZ_JAAILA010000003.1"/>
</dbReference>
<evidence type="ECO:0000256" key="1">
    <source>
        <dbReference type="SAM" id="MobiDB-lite"/>
    </source>
</evidence>
<proteinExistence type="predicted"/>
<organism evidence="2 3">
    <name type="scientific">Aeromonas rivipollensis</name>
    <dbReference type="NCBI Taxonomy" id="948519"/>
    <lineage>
        <taxon>Bacteria</taxon>
        <taxon>Pseudomonadati</taxon>
        <taxon>Pseudomonadota</taxon>
        <taxon>Gammaproteobacteria</taxon>
        <taxon>Aeromonadales</taxon>
        <taxon>Aeromonadaceae</taxon>
        <taxon>Aeromonas</taxon>
    </lineage>
</organism>
<sequence>MTATNLLNSQTLDSSPVNLSPRQNRSPINQSGSLPLFFEGKTGQKRAIQTPLDAQVPSPFLDLDAYIPRENKKLINQTNV</sequence>
<feature type="region of interest" description="Disordered" evidence="1">
    <location>
        <begin position="1"/>
        <end position="36"/>
    </location>
</feature>
<reference evidence="2 3" key="1">
    <citation type="submission" date="2020-02" db="EMBL/GenBank/DDBJ databases">
        <title>Genome sequencing of Aeromonas rivipollensis.</title>
        <authorList>
            <person name="Fono-Tamo Ubani E.K."/>
            <person name="Lekota K.E."/>
        </authorList>
    </citation>
    <scope>NUCLEOTIDE SEQUENCE [LARGE SCALE GENOMIC DNA]</scope>
    <source>
        <strain evidence="2 3">G78</strain>
    </source>
</reference>
<gene>
    <name evidence="2" type="ORF">G4923_01965</name>
</gene>
<comment type="caution">
    <text evidence="2">The sequence shown here is derived from an EMBL/GenBank/DDBJ whole genome shotgun (WGS) entry which is preliminary data.</text>
</comment>
<evidence type="ECO:0000313" key="2">
    <source>
        <dbReference type="EMBL" id="NEX87482.1"/>
    </source>
</evidence>
<accession>A0ABX0CUQ9</accession>
<protein>
    <submittedName>
        <fullName evidence="2">Uncharacterized protein</fullName>
    </submittedName>
</protein>